<dbReference type="AlphaFoldDB" id="A0AAE3AII4"/>
<keyword evidence="2" id="KW-1185">Reference proteome</keyword>
<gene>
    <name evidence="1" type="ORF">LKD37_14100</name>
</gene>
<dbReference type="EMBL" id="JAJEPW010000058">
    <property type="protein sequence ID" value="MCC2130628.1"/>
    <property type="molecule type" value="Genomic_DNA"/>
</dbReference>
<protein>
    <submittedName>
        <fullName evidence="1">Uncharacterized protein</fullName>
    </submittedName>
</protein>
<name>A0AAE3AII4_9FIRM</name>
<organism evidence="1 2">
    <name type="scientific">Brotocaccenecus cirricatena</name>
    <dbReference type="NCBI Taxonomy" id="3064195"/>
    <lineage>
        <taxon>Bacteria</taxon>
        <taxon>Bacillati</taxon>
        <taxon>Bacillota</taxon>
        <taxon>Clostridia</taxon>
        <taxon>Eubacteriales</taxon>
        <taxon>Oscillospiraceae</taxon>
        <taxon>Brotocaccenecus</taxon>
    </lineage>
</organism>
<dbReference type="RefSeq" id="WP_302929785.1">
    <property type="nucleotide sequence ID" value="NZ_JAJEPW010000058.1"/>
</dbReference>
<dbReference type="Proteomes" id="UP001199319">
    <property type="component" value="Unassembled WGS sequence"/>
</dbReference>
<feature type="non-terminal residue" evidence="1">
    <location>
        <position position="1"/>
    </location>
</feature>
<proteinExistence type="predicted"/>
<comment type="caution">
    <text evidence="1">The sequence shown here is derived from an EMBL/GenBank/DDBJ whole genome shotgun (WGS) entry which is preliminary data.</text>
</comment>
<evidence type="ECO:0000313" key="2">
    <source>
        <dbReference type="Proteomes" id="UP001199319"/>
    </source>
</evidence>
<reference evidence="1" key="1">
    <citation type="submission" date="2021-10" db="EMBL/GenBank/DDBJ databases">
        <title>Anaerobic single-cell dispensing facilitates the cultivation of human gut bacteria.</title>
        <authorList>
            <person name="Afrizal A."/>
        </authorList>
    </citation>
    <scope>NUCLEOTIDE SEQUENCE</scope>
    <source>
        <strain evidence="1">CLA-AA-H272</strain>
    </source>
</reference>
<sequence>ACTWQKILLSLQVWNLFAFSEQIMRAADCKPFIKKGLRPFLIILYYILFSRKKQPGKNLRLPPMQNQKNKVKYNQV</sequence>
<evidence type="ECO:0000313" key="1">
    <source>
        <dbReference type="EMBL" id="MCC2130628.1"/>
    </source>
</evidence>
<accession>A0AAE3AII4</accession>